<comment type="catalytic activity">
    <reaction evidence="5">
        <text>O-phospho-L-threonyl-[protein] + H2O = L-threonyl-[protein] + phosphate</text>
        <dbReference type="Rhea" id="RHEA:47004"/>
        <dbReference type="Rhea" id="RHEA-COMP:11060"/>
        <dbReference type="Rhea" id="RHEA-COMP:11605"/>
        <dbReference type="ChEBI" id="CHEBI:15377"/>
        <dbReference type="ChEBI" id="CHEBI:30013"/>
        <dbReference type="ChEBI" id="CHEBI:43474"/>
        <dbReference type="ChEBI" id="CHEBI:61977"/>
        <dbReference type="EC" id="3.1.3.16"/>
    </reaction>
</comment>
<gene>
    <name evidence="8" type="ORF">PVAP13_1NG341900</name>
</gene>
<dbReference type="InterPro" id="IPR036457">
    <property type="entry name" value="PPM-type-like_dom_sf"/>
</dbReference>
<dbReference type="GO" id="GO:0004722">
    <property type="term" value="F:protein serine/threonine phosphatase activity"/>
    <property type="evidence" value="ECO:0007669"/>
    <property type="project" value="UniProtKB-EC"/>
</dbReference>
<keyword evidence="3" id="KW-0904">Protein phosphatase</keyword>
<keyword evidence="9" id="KW-1185">Reference proteome</keyword>
<dbReference type="Gene3D" id="3.60.40.10">
    <property type="entry name" value="PPM-type phosphatase domain"/>
    <property type="match status" value="1"/>
</dbReference>
<dbReference type="EC" id="3.1.3.16" evidence="1"/>
<organism evidence="8 9">
    <name type="scientific">Panicum virgatum</name>
    <name type="common">Blackwell switchgrass</name>
    <dbReference type="NCBI Taxonomy" id="38727"/>
    <lineage>
        <taxon>Eukaryota</taxon>
        <taxon>Viridiplantae</taxon>
        <taxon>Streptophyta</taxon>
        <taxon>Embryophyta</taxon>
        <taxon>Tracheophyta</taxon>
        <taxon>Spermatophyta</taxon>
        <taxon>Magnoliopsida</taxon>
        <taxon>Liliopsida</taxon>
        <taxon>Poales</taxon>
        <taxon>Poaceae</taxon>
        <taxon>PACMAD clade</taxon>
        <taxon>Panicoideae</taxon>
        <taxon>Panicodae</taxon>
        <taxon>Paniceae</taxon>
        <taxon>Panicinae</taxon>
        <taxon>Panicum</taxon>
        <taxon>Panicum sect. Hiantes</taxon>
    </lineage>
</organism>
<dbReference type="PANTHER" id="PTHR13832">
    <property type="entry name" value="PROTEIN PHOSPHATASE 2C"/>
    <property type="match status" value="1"/>
</dbReference>
<evidence type="ECO:0000256" key="6">
    <source>
        <dbReference type="SAM" id="MobiDB-lite"/>
    </source>
</evidence>
<evidence type="ECO:0000256" key="2">
    <source>
        <dbReference type="ARBA" id="ARBA00022801"/>
    </source>
</evidence>
<dbReference type="PANTHER" id="PTHR13832:SF285">
    <property type="entry name" value="PROTEIN PHOSPHATASE 2C 22-RELATED"/>
    <property type="match status" value="1"/>
</dbReference>
<dbReference type="EMBL" id="CM029038">
    <property type="protein sequence ID" value="KAG2652200.1"/>
    <property type="molecule type" value="Genomic_DNA"/>
</dbReference>
<reference evidence="8" key="1">
    <citation type="submission" date="2020-05" db="EMBL/GenBank/DDBJ databases">
        <title>WGS assembly of Panicum virgatum.</title>
        <authorList>
            <person name="Lovell J.T."/>
            <person name="Jenkins J."/>
            <person name="Shu S."/>
            <person name="Juenger T.E."/>
            <person name="Schmutz J."/>
        </authorList>
    </citation>
    <scope>NUCLEOTIDE SEQUENCE</scope>
    <source>
        <strain evidence="8">AP13</strain>
    </source>
</reference>
<evidence type="ECO:0000313" key="9">
    <source>
        <dbReference type="Proteomes" id="UP000823388"/>
    </source>
</evidence>
<dbReference type="Proteomes" id="UP000823388">
    <property type="component" value="Chromosome 1N"/>
</dbReference>
<evidence type="ECO:0000259" key="7">
    <source>
        <dbReference type="PROSITE" id="PS51746"/>
    </source>
</evidence>
<dbReference type="InterPro" id="IPR001932">
    <property type="entry name" value="PPM-type_phosphatase-like_dom"/>
</dbReference>
<evidence type="ECO:0000256" key="5">
    <source>
        <dbReference type="ARBA" id="ARBA00048336"/>
    </source>
</evidence>
<evidence type="ECO:0000313" key="8">
    <source>
        <dbReference type="EMBL" id="KAG2652200.1"/>
    </source>
</evidence>
<evidence type="ECO:0000256" key="1">
    <source>
        <dbReference type="ARBA" id="ARBA00013081"/>
    </source>
</evidence>
<comment type="catalytic activity">
    <reaction evidence="4">
        <text>O-phospho-L-seryl-[protein] + H2O = L-seryl-[protein] + phosphate</text>
        <dbReference type="Rhea" id="RHEA:20629"/>
        <dbReference type="Rhea" id="RHEA-COMP:9863"/>
        <dbReference type="Rhea" id="RHEA-COMP:11604"/>
        <dbReference type="ChEBI" id="CHEBI:15377"/>
        <dbReference type="ChEBI" id="CHEBI:29999"/>
        <dbReference type="ChEBI" id="CHEBI:43474"/>
        <dbReference type="ChEBI" id="CHEBI:83421"/>
        <dbReference type="EC" id="3.1.3.16"/>
    </reaction>
</comment>
<dbReference type="Pfam" id="PF00481">
    <property type="entry name" value="PP2C"/>
    <property type="match status" value="2"/>
</dbReference>
<accession>A0A8T0WWI4</accession>
<dbReference type="AlphaFoldDB" id="A0A8T0WWI4"/>
<dbReference type="CDD" id="cd00143">
    <property type="entry name" value="PP2Cc"/>
    <property type="match status" value="1"/>
</dbReference>
<name>A0A8T0WWI4_PANVG</name>
<dbReference type="SUPFAM" id="SSF81606">
    <property type="entry name" value="PP2C-like"/>
    <property type="match status" value="1"/>
</dbReference>
<sequence length="363" mass="40443">MGASNSRDIRTEGGENIRIKYAAASMQGFGPKMEDAYTVAPDLDHTTSFFGVYDGHRGAEVALLCAWLFHIELRVHPDYQRNLNNAIRSVFSRMDQVLRQSNEWRQLLNPTGSRNWIERVLCPIANPWYCIEETPYRPPQSTGSTVCVAVTRGNQVIVGNVGDSHCVASRNGQAILLSTGHKPYHQNERQRIERAGGMLDIDNNVVIEGGQVGGFSFIEGKLSTSRAIGDFVFKKNKHLPPEEQMVICNPDIHDMEITNDIEFLVMGSRGLWLSMTYQEAVDYVHAMLESGETDLHVICERLMQRARPTINDTTVILIQLNHGAPADAGEIEEAEEDSKSDTSDDNEIKPAASEEEQPFAPNG</sequence>
<dbReference type="SMART" id="SM00332">
    <property type="entry name" value="PP2Cc"/>
    <property type="match status" value="1"/>
</dbReference>
<protein>
    <recommendedName>
        <fullName evidence="1">protein-serine/threonine phosphatase</fullName>
        <ecNumber evidence="1">3.1.3.16</ecNumber>
    </recommendedName>
</protein>
<dbReference type="PROSITE" id="PS51746">
    <property type="entry name" value="PPM_2"/>
    <property type="match status" value="1"/>
</dbReference>
<comment type="caution">
    <text evidence="8">The sequence shown here is derived from an EMBL/GenBank/DDBJ whole genome shotgun (WGS) entry which is preliminary data.</text>
</comment>
<feature type="region of interest" description="Disordered" evidence="6">
    <location>
        <begin position="325"/>
        <end position="363"/>
    </location>
</feature>
<proteinExistence type="predicted"/>
<evidence type="ECO:0000256" key="4">
    <source>
        <dbReference type="ARBA" id="ARBA00047761"/>
    </source>
</evidence>
<keyword evidence="2" id="KW-0378">Hydrolase</keyword>
<evidence type="ECO:0000256" key="3">
    <source>
        <dbReference type="ARBA" id="ARBA00022912"/>
    </source>
</evidence>
<feature type="domain" description="PPM-type phosphatase" evidence="7">
    <location>
        <begin position="20"/>
        <end position="320"/>
    </location>
</feature>
<feature type="compositionally biased region" description="Basic and acidic residues" evidence="6">
    <location>
        <begin position="337"/>
        <end position="348"/>
    </location>
</feature>
<dbReference type="InterPro" id="IPR015655">
    <property type="entry name" value="PP2C"/>
</dbReference>